<dbReference type="InterPro" id="IPR001509">
    <property type="entry name" value="Epimerase_deHydtase"/>
</dbReference>
<evidence type="ECO:0000256" key="1">
    <source>
        <dbReference type="ARBA" id="ARBA00009353"/>
    </source>
</evidence>
<dbReference type="InterPro" id="IPR013549">
    <property type="entry name" value="DUF1731"/>
</dbReference>
<dbReference type="InterPro" id="IPR036291">
    <property type="entry name" value="NAD(P)-bd_dom_sf"/>
</dbReference>
<dbReference type="SUPFAM" id="SSF51735">
    <property type="entry name" value="NAD(P)-binding Rossmann-fold domains"/>
    <property type="match status" value="1"/>
</dbReference>
<reference evidence="5 7" key="2">
    <citation type="submission" date="2014-01" db="EMBL/GenBank/DDBJ databases">
        <title>Draft genome sequencing of Bacillus alcalophilus CGMCC 1.3604.</title>
        <authorList>
            <person name="Yang J."/>
            <person name="Diao L."/>
            <person name="Yang S."/>
        </authorList>
    </citation>
    <scope>NUCLEOTIDE SEQUENCE [LARGE SCALE GENOMIC DNA]</scope>
    <source>
        <strain evidence="5 7">CGMCC 1.3604</strain>
    </source>
</reference>
<organism evidence="4 6">
    <name type="scientific">Alkalihalobacillus alcalophilus ATCC 27647 = CGMCC 1.3604</name>
    <dbReference type="NCBI Taxonomy" id="1218173"/>
    <lineage>
        <taxon>Bacteria</taxon>
        <taxon>Bacillati</taxon>
        <taxon>Bacillota</taxon>
        <taxon>Bacilli</taxon>
        <taxon>Bacillales</taxon>
        <taxon>Bacillaceae</taxon>
        <taxon>Alkalihalobacillus</taxon>
    </lineage>
</organism>
<evidence type="ECO:0000313" key="4">
    <source>
        <dbReference type="EMBL" id="KGA95939.1"/>
    </source>
</evidence>
<proteinExistence type="inferred from homology"/>
<dbReference type="STRING" id="1218173.BALCAV_0219380"/>
<dbReference type="Proteomes" id="UP000297014">
    <property type="component" value="Unassembled WGS sequence"/>
</dbReference>
<dbReference type="Gene3D" id="3.40.50.720">
    <property type="entry name" value="NAD(P)-binding Rossmann-like Domain"/>
    <property type="match status" value="1"/>
</dbReference>
<dbReference type="PANTHER" id="PTHR11092">
    <property type="entry name" value="SUGAR NUCLEOTIDE EPIMERASE RELATED"/>
    <property type="match status" value="1"/>
</dbReference>
<evidence type="ECO:0000313" key="7">
    <source>
        <dbReference type="Proteomes" id="UP000297014"/>
    </source>
</evidence>
<dbReference type="eggNOG" id="COG1090">
    <property type="taxonomic scope" value="Bacteria"/>
</dbReference>
<protein>
    <submittedName>
        <fullName evidence="4">NAD-dependent epimerase</fullName>
    </submittedName>
</protein>
<sequence length="295" mass="33262">MKKKIILAGGTGFTGEYFKRRFEELGYEVLIISRGEPHITWGNKVKIQQALEGSELLINLAGKSVNCRYHEKNKKEILNSRTETTNLLGELVASCQKPPKLWVNSSTATIYRHAEDRPMTEVDGEIGEGFSVNVATAWEEAFFSHQLEATRQVALRIAIVLGDSGGVMVPYSNLAKFGLGGQQGNGKQMFSWIHIEDLFQMILYVMDNEHLTGIFNSAAPNPITNREFTAAVRKAYNRKIGLPAAKWMLEIGTFVLRTETELLLKSRWVIPERFEKEGFAFKYATIDEALEQIAR</sequence>
<dbReference type="Pfam" id="PF01370">
    <property type="entry name" value="Epimerase"/>
    <property type="match status" value="1"/>
</dbReference>
<dbReference type="AlphaFoldDB" id="A0A094WDW0"/>
<comment type="caution">
    <text evidence="4">The sequence shown here is derived from an EMBL/GenBank/DDBJ whole genome shotgun (WGS) entry which is preliminary data.</text>
</comment>
<keyword evidence="6" id="KW-1185">Reference proteome</keyword>
<evidence type="ECO:0000259" key="2">
    <source>
        <dbReference type="Pfam" id="PF01370"/>
    </source>
</evidence>
<dbReference type="Proteomes" id="UP000002754">
    <property type="component" value="Unassembled WGS sequence"/>
</dbReference>
<dbReference type="Pfam" id="PF08338">
    <property type="entry name" value="DUF1731"/>
    <property type="match status" value="1"/>
</dbReference>
<accession>A0A094WDW0</accession>
<reference evidence="4 6" key="1">
    <citation type="journal article" date="2014" name="Genome Announc.">
        <title>Draft Genome Sequence of Bacillus alcalophilus AV1934, a Classic Alkaliphile Isolated from Human Feces in 1934.</title>
        <authorList>
            <person name="Attie O."/>
            <person name="Jayaprakash A."/>
            <person name="Shah H."/>
            <person name="Paulsen I.T."/>
            <person name="Morino M."/>
            <person name="Takahashi Y."/>
            <person name="Narumi I."/>
            <person name="Sachidanandam R."/>
            <person name="Satoh K."/>
            <person name="Ito M."/>
            <person name="Krulwich T.A."/>
        </authorList>
    </citation>
    <scope>NUCLEOTIDE SEQUENCE [LARGE SCALE GENOMIC DNA]</scope>
    <source>
        <strain evidence="4 6">AV1934</strain>
    </source>
</reference>
<dbReference type="RefSeq" id="WP_003324303.1">
    <property type="nucleotide sequence ID" value="NZ_ALPT02000092.1"/>
</dbReference>
<dbReference type="PANTHER" id="PTHR11092:SF0">
    <property type="entry name" value="EPIMERASE FAMILY PROTEIN SDR39U1"/>
    <property type="match status" value="1"/>
</dbReference>
<dbReference type="OrthoDB" id="9801773at2"/>
<name>A0A094WDW0_ALKAL</name>
<dbReference type="NCBIfam" id="TIGR01777">
    <property type="entry name" value="yfcH"/>
    <property type="match status" value="1"/>
</dbReference>
<dbReference type="EMBL" id="ALPT02000092">
    <property type="protein sequence ID" value="KGA95939.1"/>
    <property type="molecule type" value="Genomic_DNA"/>
</dbReference>
<dbReference type="CDD" id="cd05242">
    <property type="entry name" value="SDR_a8"/>
    <property type="match status" value="1"/>
</dbReference>
<gene>
    <name evidence="5" type="ORF">AJ85_07020</name>
    <name evidence="4" type="ORF">BALCAV_0219380</name>
</gene>
<dbReference type="InterPro" id="IPR010099">
    <property type="entry name" value="SDR39U1"/>
</dbReference>
<evidence type="ECO:0000313" key="6">
    <source>
        <dbReference type="Proteomes" id="UP000002754"/>
    </source>
</evidence>
<dbReference type="EMBL" id="JALP01000092">
    <property type="protein sequence ID" value="THG91072.1"/>
    <property type="molecule type" value="Genomic_DNA"/>
</dbReference>
<evidence type="ECO:0000313" key="5">
    <source>
        <dbReference type="EMBL" id="THG91072.1"/>
    </source>
</evidence>
<evidence type="ECO:0000259" key="3">
    <source>
        <dbReference type="Pfam" id="PF08338"/>
    </source>
</evidence>
<feature type="domain" description="NAD-dependent epimerase/dehydratase" evidence="2">
    <location>
        <begin position="5"/>
        <end position="208"/>
    </location>
</feature>
<comment type="similarity">
    <text evidence="1">Belongs to the NAD(P)-dependent epimerase/dehydratase family. SDR39U1 subfamily.</text>
</comment>
<feature type="domain" description="DUF1731" evidence="3">
    <location>
        <begin position="246"/>
        <end position="293"/>
    </location>
</feature>